<keyword evidence="5 7" id="KW-1133">Transmembrane helix</keyword>
<dbReference type="OrthoDB" id="3531748at2"/>
<sequence length="268" mass="27831">MIPRRGLVGALVVGVVFAAGLAAPLLAPFAPETQVEGANLLGPSAAHWFGTDELNRDVLSRVLHGIRVDLLISFAAVPLGALTGIAVGVASTAHRVLDVVVQRALDVLLAFPNLILAIALTAVLGPGLSTIFAVVVAVEIPVFARLVRSEVLRVRELEFVTAAEVIGARRGRILRTHVVPNSVGPLIVQTALSMSIAVFLEGAMSFLGLGVRPPEPSLGSTLNGSLNYLDANPAYAVGPLLVIAALVLGFQLIAQAASAATRTGERTW</sequence>
<evidence type="ECO:0000313" key="9">
    <source>
        <dbReference type="EMBL" id="KAA5834545.1"/>
    </source>
</evidence>
<protein>
    <submittedName>
        <fullName evidence="9">ABC transporter permease</fullName>
    </submittedName>
</protein>
<evidence type="ECO:0000256" key="6">
    <source>
        <dbReference type="ARBA" id="ARBA00023136"/>
    </source>
</evidence>
<keyword evidence="4 7" id="KW-0812">Transmembrane</keyword>
<dbReference type="PANTHER" id="PTHR43386:SF1">
    <property type="entry name" value="D,D-DIPEPTIDE TRANSPORT SYSTEM PERMEASE PROTEIN DDPC-RELATED"/>
    <property type="match status" value="1"/>
</dbReference>
<reference evidence="9 10" key="1">
    <citation type="submission" date="2019-09" db="EMBL/GenBank/DDBJ databases">
        <title>Draft genome sequence of the thermophilic Saccharopolyspora hirsuta VKM Ac-666T.</title>
        <authorList>
            <person name="Lobastova T.G."/>
            <person name="Fokina V."/>
            <person name="Bragin E.Y."/>
            <person name="Shtratnikova V.Y."/>
            <person name="Starodumova I.P."/>
            <person name="Tarlachkov S.V."/>
            <person name="Donova M.V."/>
        </authorList>
    </citation>
    <scope>NUCLEOTIDE SEQUENCE [LARGE SCALE GENOMIC DNA]</scope>
    <source>
        <strain evidence="9 10">VKM Ac-666</strain>
    </source>
</reference>
<dbReference type="Gene3D" id="1.10.3720.10">
    <property type="entry name" value="MetI-like"/>
    <property type="match status" value="1"/>
</dbReference>
<dbReference type="Pfam" id="PF00528">
    <property type="entry name" value="BPD_transp_1"/>
    <property type="match status" value="1"/>
</dbReference>
<dbReference type="PANTHER" id="PTHR43386">
    <property type="entry name" value="OLIGOPEPTIDE TRANSPORT SYSTEM PERMEASE PROTEIN APPC"/>
    <property type="match status" value="1"/>
</dbReference>
<evidence type="ECO:0000256" key="3">
    <source>
        <dbReference type="ARBA" id="ARBA00022475"/>
    </source>
</evidence>
<dbReference type="CDD" id="cd06261">
    <property type="entry name" value="TM_PBP2"/>
    <property type="match status" value="1"/>
</dbReference>
<feature type="transmembrane region" description="Helical" evidence="7">
    <location>
        <begin position="130"/>
        <end position="147"/>
    </location>
</feature>
<organism evidence="9 10">
    <name type="scientific">Saccharopolyspora hirsuta</name>
    <dbReference type="NCBI Taxonomy" id="1837"/>
    <lineage>
        <taxon>Bacteria</taxon>
        <taxon>Bacillati</taxon>
        <taxon>Actinomycetota</taxon>
        <taxon>Actinomycetes</taxon>
        <taxon>Pseudonocardiales</taxon>
        <taxon>Pseudonocardiaceae</taxon>
        <taxon>Saccharopolyspora</taxon>
    </lineage>
</organism>
<accession>A0A5M7C898</accession>
<dbReference type="PROSITE" id="PS50928">
    <property type="entry name" value="ABC_TM1"/>
    <property type="match status" value="1"/>
</dbReference>
<dbReference type="InterPro" id="IPR000515">
    <property type="entry name" value="MetI-like"/>
</dbReference>
<evidence type="ECO:0000256" key="5">
    <source>
        <dbReference type="ARBA" id="ARBA00022989"/>
    </source>
</evidence>
<keyword evidence="3" id="KW-1003">Cell membrane</keyword>
<dbReference type="GO" id="GO:0005886">
    <property type="term" value="C:plasma membrane"/>
    <property type="evidence" value="ECO:0007669"/>
    <property type="project" value="UniProtKB-SubCell"/>
</dbReference>
<feature type="transmembrane region" description="Helical" evidence="7">
    <location>
        <begin position="234"/>
        <end position="254"/>
    </location>
</feature>
<keyword evidence="2 7" id="KW-0813">Transport</keyword>
<comment type="subcellular location">
    <subcellularLocation>
        <location evidence="1 7">Cell membrane</location>
        <topology evidence="1 7">Multi-pass membrane protein</topology>
    </subcellularLocation>
</comment>
<evidence type="ECO:0000256" key="1">
    <source>
        <dbReference type="ARBA" id="ARBA00004651"/>
    </source>
</evidence>
<feature type="domain" description="ABC transmembrane type-1" evidence="8">
    <location>
        <begin position="66"/>
        <end position="254"/>
    </location>
</feature>
<dbReference type="AlphaFoldDB" id="A0A5M7C898"/>
<gene>
    <name evidence="9" type="ORF">F1721_12815</name>
</gene>
<dbReference type="InterPro" id="IPR035906">
    <property type="entry name" value="MetI-like_sf"/>
</dbReference>
<dbReference type="RefSeq" id="WP_150066846.1">
    <property type="nucleotide sequence ID" value="NZ_VWPH01000005.1"/>
</dbReference>
<evidence type="ECO:0000256" key="2">
    <source>
        <dbReference type="ARBA" id="ARBA00022448"/>
    </source>
</evidence>
<dbReference type="InterPro" id="IPR050366">
    <property type="entry name" value="BP-dependent_transpt_permease"/>
</dbReference>
<keyword evidence="10" id="KW-1185">Reference proteome</keyword>
<dbReference type="EMBL" id="VWPH01000005">
    <property type="protein sequence ID" value="KAA5834545.1"/>
    <property type="molecule type" value="Genomic_DNA"/>
</dbReference>
<evidence type="ECO:0000256" key="7">
    <source>
        <dbReference type="RuleBase" id="RU363032"/>
    </source>
</evidence>
<comment type="similarity">
    <text evidence="7">Belongs to the binding-protein-dependent transport system permease family.</text>
</comment>
<comment type="caution">
    <text evidence="9">The sequence shown here is derived from an EMBL/GenBank/DDBJ whole genome shotgun (WGS) entry which is preliminary data.</text>
</comment>
<name>A0A5M7C898_SACHI</name>
<evidence type="ECO:0000313" key="10">
    <source>
        <dbReference type="Proteomes" id="UP000323946"/>
    </source>
</evidence>
<feature type="transmembrane region" description="Helical" evidence="7">
    <location>
        <begin position="105"/>
        <end position="124"/>
    </location>
</feature>
<evidence type="ECO:0000259" key="8">
    <source>
        <dbReference type="PROSITE" id="PS50928"/>
    </source>
</evidence>
<dbReference type="SUPFAM" id="SSF161098">
    <property type="entry name" value="MetI-like"/>
    <property type="match status" value="1"/>
</dbReference>
<evidence type="ECO:0000256" key="4">
    <source>
        <dbReference type="ARBA" id="ARBA00022692"/>
    </source>
</evidence>
<feature type="transmembrane region" description="Helical" evidence="7">
    <location>
        <begin position="178"/>
        <end position="200"/>
    </location>
</feature>
<keyword evidence="6 7" id="KW-0472">Membrane</keyword>
<feature type="transmembrane region" description="Helical" evidence="7">
    <location>
        <begin position="70"/>
        <end position="93"/>
    </location>
</feature>
<dbReference type="Proteomes" id="UP000323946">
    <property type="component" value="Unassembled WGS sequence"/>
</dbReference>
<proteinExistence type="inferred from homology"/>
<dbReference type="GO" id="GO:0055085">
    <property type="term" value="P:transmembrane transport"/>
    <property type="evidence" value="ECO:0007669"/>
    <property type="project" value="InterPro"/>
</dbReference>